<feature type="region of interest" description="Disordered" evidence="3">
    <location>
        <begin position="1"/>
        <end position="20"/>
    </location>
</feature>
<dbReference type="PANTHER" id="PTHR12610">
    <property type="entry name" value="SINGLE STRANDED DNA BINDING PROTEIN"/>
    <property type="match status" value="1"/>
</dbReference>
<proteinExistence type="predicted"/>
<evidence type="ECO:0000256" key="3">
    <source>
        <dbReference type="SAM" id="MobiDB-lite"/>
    </source>
</evidence>
<feature type="region of interest" description="Disordered" evidence="3">
    <location>
        <begin position="304"/>
        <end position="363"/>
    </location>
</feature>
<keyword evidence="2" id="KW-0539">Nucleus</keyword>
<protein>
    <recommendedName>
        <fullName evidence="5">LisH domain-containing protein</fullName>
    </recommendedName>
</protein>
<feature type="compositionally biased region" description="Polar residues" evidence="3">
    <location>
        <begin position="253"/>
        <end position="268"/>
    </location>
</feature>
<comment type="subcellular location">
    <subcellularLocation>
        <location evidence="1">Nucleus</location>
    </subcellularLocation>
</comment>
<sequence>MADIKAMTGHLDNDSRPLQENYNKRTQLNTYIYEYFPHNEMFQCAKSILKADSGVSVQGHSPDSVRNGKGCRVKNALCNKTTDTRLDSVRPNLLPAPNIPNPSPDSCFLYEWFCLVWVIFNAQKNEDARIEANQYAGYVRKQNWPRWRASLSQAYSPSLLHNTPDSATRNVLCNSEEKGASSITPRILGSQAWDRSNEALQQLRMQLTSMEQQYENELTARRGRSSLSRNVGIPGGWGVQEPIKSSKHFQRPALQSSKPESLPDTTKQLECGTQPRNKTGMLTLLLEFWDLVTTQRGVQGILQERSRRPLVKPADANDNAKTRSTIPSRSQTRKAALPTPQLSKAARKKGPSPERATPKKRTTNVKDEMVTCKIPKLNVGSTATRPANAARNAVSHINPVGIRKDAQNSSLSQAVPTEKPAVVLPLTPASIPANTPVGLVQSATLNMENCNITDFASFPAFKDNFGGFDLGTFLESSAEDVGDLHFN</sequence>
<dbReference type="OrthoDB" id="5600002at2759"/>
<dbReference type="HOGENOM" id="CLU_039195_0_0_1"/>
<evidence type="ECO:0008006" key="5">
    <source>
        <dbReference type="Google" id="ProtNLM"/>
    </source>
</evidence>
<dbReference type="EMBL" id="KI980751">
    <property type="protein sequence ID" value="EXK23566.1"/>
    <property type="molecule type" value="Genomic_DNA"/>
</dbReference>
<evidence type="ECO:0000256" key="2">
    <source>
        <dbReference type="ARBA" id="ARBA00023242"/>
    </source>
</evidence>
<evidence type="ECO:0000313" key="4">
    <source>
        <dbReference type="EMBL" id="EXK23566.1"/>
    </source>
</evidence>
<dbReference type="GO" id="GO:0005634">
    <property type="term" value="C:nucleus"/>
    <property type="evidence" value="ECO:0007669"/>
    <property type="project" value="UniProtKB-SubCell"/>
</dbReference>
<gene>
    <name evidence="4" type="ORF">FOMG_19671</name>
</gene>
<reference evidence="4" key="1">
    <citation type="submission" date="2012-04" db="EMBL/GenBank/DDBJ databases">
        <title>The Genome Sequence of Fusarium oxysporum melonis.</title>
        <authorList>
            <consortium name="The Broad Institute Genome Sequencing Platform"/>
            <person name="Ma L.-J."/>
            <person name="Gale L.R."/>
            <person name="Schwartz D.C."/>
            <person name="Zhou S."/>
            <person name="Corby-Kistler H."/>
            <person name="Young S.K."/>
            <person name="Zeng Q."/>
            <person name="Gargeya S."/>
            <person name="Fitzgerald M."/>
            <person name="Haas B."/>
            <person name="Abouelleil A."/>
            <person name="Alvarado L."/>
            <person name="Arachchi H.M."/>
            <person name="Berlin A."/>
            <person name="Brown A."/>
            <person name="Chapman S.B."/>
            <person name="Chen Z."/>
            <person name="Dunbar C."/>
            <person name="Freedman E."/>
            <person name="Gearin G."/>
            <person name="Goldberg J."/>
            <person name="Griggs A."/>
            <person name="Gujja S."/>
            <person name="Heiman D."/>
            <person name="Howarth C."/>
            <person name="Larson L."/>
            <person name="Lui A."/>
            <person name="MacDonald P.J.P."/>
            <person name="Montmayeur A."/>
            <person name="Murphy C."/>
            <person name="Neiman D."/>
            <person name="Pearson M."/>
            <person name="Priest M."/>
            <person name="Roberts A."/>
            <person name="Saif S."/>
            <person name="Shea T."/>
            <person name="Shenoy N."/>
            <person name="Sisk P."/>
            <person name="Stolte C."/>
            <person name="Sykes S."/>
            <person name="Wortman J."/>
            <person name="Nusbaum C."/>
            <person name="Birren B."/>
        </authorList>
    </citation>
    <scope>NUCLEOTIDE SEQUENCE</scope>
    <source>
        <strain evidence="4">26406</strain>
    </source>
</reference>
<dbReference type="PANTHER" id="PTHR12610:SF12">
    <property type="entry name" value="SEQUENCE-SPECIFIC SINGLE-STRANDED DNA-BINDING PROTEIN, ISOFORM D"/>
    <property type="match status" value="1"/>
</dbReference>
<reference evidence="4" key="2">
    <citation type="submission" date="2014-02" db="EMBL/GenBank/DDBJ databases">
        <title>Annotation of the Genome Sequence of Fusarium oxysporum f. sp. melonis 26406.</title>
        <authorList>
            <consortium name="The Broad Institute Genomics Platform"/>
            <person name="Ma L.-J."/>
            <person name="Corby-Kistler H."/>
            <person name="Broz K."/>
            <person name="Gale L.R."/>
            <person name="Jonkers W."/>
            <person name="O'Donnell K."/>
            <person name="Ploetz R."/>
            <person name="Steinberg C."/>
            <person name="Schwartz D.C."/>
            <person name="VanEtten H."/>
            <person name="Zhou S."/>
            <person name="Young S.K."/>
            <person name="Zeng Q."/>
            <person name="Gargeya S."/>
            <person name="Fitzgerald M."/>
            <person name="Abouelleil A."/>
            <person name="Alvarado L."/>
            <person name="Chapman S.B."/>
            <person name="Gainer-Dewar J."/>
            <person name="Goldberg J."/>
            <person name="Griggs A."/>
            <person name="Gujja S."/>
            <person name="Hansen M."/>
            <person name="Howarth C."/>
            <person name="Imamovic A."/>
            <person name="Ireland A."/>
            <person name="Larimer J."/>
            <person name="McCowan C."/>
            <person name="Murphy C."/>
            <person name="Pearson M."/>
            <person name="Poon T.W."/>
            <person name="Priest M."/>
            <person name="Roberts A."/>
            <person name="Saif S."/>
            <person name="Shea T."/>
            <person name="Sykes S."/>
            <person name="Wortman J."/>
            <person name="Nusbaum C."/>
            <person name="Birren B."/>
        </authorList>
    </citation>
    <scope>NUCLEOTIDE SEQUENCE</scope>
    <source>
        <strain evidence="4">26406</strain>
    </source>
</reference>
<dbReference type="Proteomes" id="UP000030703">
    <property type="component" value="Unassembled WGS sequence"/>
</dbReference>
<organism evidence="4">
    <name type="scientific">Fusarium oxysporum f. sp. melonis 26406</name>
    <dbReference type="NCBI Taxonomy" id="1089452"/>
    <lineage>
        <taxon>Eukaryota</taxon>
        <taxon>Fungi</taxon>
        <taxon>Dikarya</taxon>
        <taxon>Ascomycota</taxon>
        <taxon>Pezizomycotina</taxon>
        <taxon>Sordariomycetes</taxon>
        <taxon>Hypocreomycetidae</taxon>
        <taxon>Hypocreales</taxon>
        <taxon>Nectriaceae</taxon>
        <taxon>Fusarium</taxon>
        <taxon>Fusarium oxysporum species complex</taxon>
    </lineage>
</organism>
<dbReference type="GO" id="GO:0045944">
    <property type="term" value="P:positive regulation of transcription by RNA polymerase II"/>
    <property type="evidence" value="ECO:0007669"/>
    <property type="project" value="TreeGrafter"/>
</dbReference>
<dbReference type="AlphaFoldDB" id="W9ZR34"/>
<feature type="region of interest" description="Disordered" evidence="3">
    <location>
        <begin position="217"/>
        <end position="275"/>
    </location>
</feature>
<name>W9ZR34_FUSOX</name>
<dbReference type="VEuPathDB" id="FungiDB:FOMG_19671"/>
<accession>W9ZR34</accession>
<evidence type="ECO:0000256" key="1">
    <source>
        <dbReference type="ARBA" id="ARBA00004123"/>
    </source>
</evidence>